<dbReference type="RefSeq" id="WP_118132145.1">
    <property type="nucleotide sequence ID" value="NZ_JADNBR010000004.1"/>
</dbReference>
<reference evidence="2 3" key="1">
    <citation type="submission" date="2018-08" db="EMBL/GenBank/DDBJ databases">
        <title>A genome reference for cultivated species of the human gut microbiota.</title>
        <authorList>
            <person name="Zou Y."/>
            <person name="Xue W."/>
            <person name="Luo G."/>
        </authorList>
    </citation>
    <scope>NUCLEOTIDE SEQUENCE [LARGE SCALE GENOMIC DNA]</scope>
    <source>
        <strain evidence="2 3">AM29-12AC</strain>
    </source>
</reference>
<organism evidence="2 3">
    <name type="scientific">Bacteroides uniformis</name>
    <dbReference type="NCBI Taxonomy" id="820"/>
    <lineage>
        <taxon>Bacteria</taxon>
        <taxon>Pseudomonadati</taxon>
        <taxon>Bacteroidota</taxon>
        <taxon>Bacteroidia</taxon>
        <taxon>Bacteroidales</taxon>
        <taxon>Bacteroidaceae</taxon>
        <taxon>Bacteroides</taxon>
    </lineage>
</organism>
<gene>
    <name evidence="2" type="ORF">DW758_01680</name>
    <name evidence="1" type="ORF">GAP41_04530</name>
</gene>
<dbReference type="AlphaFoldDB" id="A0A414IMZ5"/>
<reference evidence="1 4" key="2">
    <citation type="journal article" date="2019" name="Nat. Med.">
        <title>A library of human gut bacterial isolates paired with longitudinal multiomics data enables mechanistic microbiome research.</title>
        <authorList>
            <person name="Poyet M."/>
            <person name="Groussin M."/>
            <person name="Gibbons S.M."/>
            <person name="Avila-Pacheco J."/>
            <person name="Jiang X."/>
            <person name="Kearney S.M."/>
            <person name="Perrotta A.R."/>
            <person name="Berdy B."/>
            <person name="Zhao S."/>
            <person name="Lieberman T.D."/>
            <person name="Swanson P.K."/>
            <person name="Smith M."/>
            <person name="Roesemann S."/>
            <person name="Alexander J.E."/>
            <person name="Rich S.A."/>
            <person name="Livny J."/>
            <person name="Vlamakis H."/>
            <person name="Clish C."/>
            <person name="Bullock K."/>
            <person name="Deik A."/>
            <person name="Scott J."/>
            <person name="Pierce K.A."/>
            <person name="Xavier R.J."/>
            <person name="Alm E.J."/>
        </authorList>
    </citation>
    <scope>NUCLEOTIDE SEQUENCE [LARGE SCALE GENOMIC DNA]</scope>
    <source>
        <strain evidence="1 4">BIOML-A6</strain>
    </source>
</reference>
<dbReference type="EMBL" id="WCTM01000002">
    <property type="protein sequence ID" value="KAB4245538.1"/>
    <property type="molecule type" value="Genomic_DNA"/>
</dbReference>
<evidence type="ECO:0000313" key="2">
    <source>
        <dbReference type="EMBL" id="RHE25804.1"/>
    </source>
</evidence>
<evidence type="ECO:0000313" key="3">
    <source>
        <dbReference type="Proteomes" id="UP000283601"/>
    </source>
</evidence>
<evidence type="ECO:0000313" key="1">
    <source>
        <dbReference type="EMBL" id="KAB4245538.1"/>
    </source>
</evidence>
<dbReference type="EMBL" id="QSJZ01000001">
    <property type="protein sequence ID" value="RHE25804.1"/>
    <property type="molecule type" value="Genomic_DNA"/>
</dbReference>
<protein>
    <submittedName>
        <fullName evidence="2">Uncharacterized protein</fullName>
    </submittedName>
</protein>
<dbReference type="Proteomes" id="UP000283601">
    <property type="component" value="Unassembled WGS sequence"/>
</dbReference>
<evidence type="ECO:0000313" key="4">
    <source>
        <dbReference type="Proteomes" id="UP000431575"/>
    </source>
</evidence>
<comment type="caution">
    <text evidence="2">The sequence shown here is derived from an EMBL/GenBank/DDBJ whole genome shotgun (WGS) entry which is preliminary data.</text>
</comment>
<proteinExistence type="predicted"/>
<accession>A0A414IMZ5</accession>
<dbReference type="Proteomes" id="UP000431575">
    <property type="component" value="Unassembled WGS sequence"/>
</dbReference>
<sequence>MKEKEFGNIYSLGEDLDERFAWCVQLIDNELCIAIHCTTQSGHSPFNNKSFIAAIPIKRLTECLQYLFESLNG</sequence>
<name>A0A414IMZ5_BACUN</name>